<evidence type="ECO:0008006" key="3">
    <source>
        <dbReference type="Google" id="ProtNLM"/>
    </source>
</evidence>
<name>A0A6P1E014_9GAMM</name>
<evidence type="ECO:0000313" key="2">
    <source>
        <dbReference type="Proteomes" id="UP000471640"/>
    </source>
</evidence>
<dbReference type="SUPFAM" id="SSF53448">
    <property type="entry name" value="Nucleotide-diphospho-sugar transferases"/>
    <property type="match status" value="1"/>
</dbReference>
<dbReference type="Gene3D" id="3.90.550.10">
    <property type="entry name" value="Spore Coat Polysaccharide Biosynthesis Protein SpsA, Chain A"/>
    <property type="match status" value="1"/>
</dbReference>
<accession>A0A6P1E014</accession>
<protein>
    <recommendedName>
        <fullName evidence="3">Glycosyltransferase family 2 protein</fullName>
    </recommendedName>
</protein>
<comment type="caution">
    <text evidence="1">The sequence shown here is derived from an EMBL/GenBank/DDBJ whole genome shotgun (WGS) entry which is preliminary data.</text>
</comment>
<dbReference type="CDD" id="cd00761">
    <property type="entry name" value="Glyco_tranf_GTA_type"/>
    <property type="match status" value="1"/>
</dbReference>
<dbReference type="Proteomes" id="UP000471640">
    <property type="component" value="Unassembled WGS sequence"/>
</dbReference>
<reference evidence="1 2" key="2">
    <citation type="submission" date="2020-02" db="EMBL/GenBank/DDBJ databases">
        <title>Genome sequences of Thiorhodococcus mannitoliphagus and Thiorhodococcus minor, purple sulfur photosynthetic bacteria in the gammaproteobacterial family, Chromatiaceae.</title>
        <authorList>
            <person name="Aviles F.A."/>
            <person name="Meyer T.E."/>
            <person name="Kyndt J.A."/>
        </authorList>
    </citation>
    <scope>NUCLEOTIDE SEQUENCE [LARGE SCALE GENOMIC DNA]</scope>
    <source>
        <strain evidence="1 2">DSM 18266</strain>
    </source>
</reference>
<dbReference type="AlphaFoldDB" id="A0A6P1E014"/>
<gene>
    <name evidence="1" type="ORF">G3480_20315</name>
</gene>
<sequence>MHIFRYSIQSLLRQTIKPDLFLINLSDKAFNSFADFYQYIPDSIDHAQIKINFVEDVGPHTKLLPALDYAAENDLIVTVDDDVIYSERLLEDLLRITREKSDTICCTRARLISRGRRGQFLNYNSWPNIKSPAEALNILPLGVGGVAYRKKFFDMAFLIDEAFKMLAPNADDLWFRAASLIPKTPVYVEPGLDSYNMPIRHKLGLDQINLKRVSENNEATAIHKWIQMALRRKWNDDDSLVNKNDIQWRSIQAYAREQGKEISF</sequence>
<reference evidence="2" key="1">
    <citation type="journal article" date="2020" name="Microbiol. Resour. Announc.">
        <title>Draft Genome Sequences of Thiorhodococcus mannitoliphagus and Thiorhodococcus minor, Purple Sulfur Photosynthetic Bacteria in the Gammaproteobacterial Family Chromatiaceae.</title>
        <authorList>
            <person name="Aviles F.A."/>
            <person name="Meyer T.E."/>
            <person name="Kyndt J.A."/>
        </authorList>
    </citation>
    <scope>NUCLEOTIDE SEQUENCE [LARGE SCALE GENOMIC DNA]</scope>
    <source>
        <strain evidence="2">DSM 18266</strain>
    </source>
</reference>
<organism evidence="1 2">
    <name type="scientific">Thiorhodococcus mannitoliphagus</name>
    <dbReference type="NCBI Taxonomy" id="329406"/>
    <lineage>
        <taxon>Bacteria</taxon>
        <taxon>Pseudomonadati</taxon>
        <taxon>Pseudomonadota</taxon>
        <taxon>Gammaproteobacteria</taxon>
        <taxon>Chromatiales</taxon>
        <taxon>Chromatiaceae</taxon>
        <taxon>Thiorhodococcus</taxon>
    </lineage>
</organism>
<dbReference type="EMBL" id="JAAIJR010000112">
    <property type="protein sequence ID" value="NEX22621.1"/>
    <property type="molecule type" value="Genomic_DNA"/>
</dbReference>
<evidence type="ECO:0000313" key="1">
    <source>
        <dbReference type="EMBL" id="NEX22621.1"/>
    </source>
</evidence>
<keyword evidence="2" id="KW-1185">Reference proteome</keyword>
<dbReference type="InterPro" id="IPR029044">
    <property type="entry name" value="Nucleotide-diphossugar_trans"/>
</dbReference>
<proteinExistence type="predicted"/>
<dbReference type="RefSeq" id="WP_164655718.1">
    <property type="nucleotide sequence ID" value="NZ_JAAIJR010000112.1"/>
</dbReference>